<comment type="function">
    <text evidence="11 12">Involved in protein export. Participates in an early event of protein translocation.</text>
</comment>
<comment type="similarity">
    <text evidence="2 12">Belongs to the SecG family.</text>
</comment>
<dbReference type="NCBIfam" id="TIGR00810">
    <property type="entry name" value="secG"/>
    <property type="match status" value="1"/>
</dbReference>
<dbReference type="RefSeq" id="WP_013652930.1">
    <property type="nucleotide sequence ID" value="NC_015259.1"/>
</dbReference>
<evidence type="ECO:0000256" key="3">
    <source>
        <dbReference type="ARBA" id="ARBA00017876"/>
    </source>
</evidence>
<evidence type="ECO:0000256" key="5">
    <source>
        <dbReference type="ARBA" id="ARBA00022475"/>
    </source>
</evidence>
<keyword evidence="9 12" id="KW-0811">Translocation</keyword>
<evidence type="ECO:0000256" key="4">
    <source>
        <dbReference type="ARBA" id="ARBA00022448"/>
    </source>
</evidence>
<dbReference type="KEGG" id="pgv:SL003B_2187"/>
<dbReference type="PRINTS" id="PR01651">
    <property type="entry name" value="SECGEXPORT"/>
</dbReference>
<keyword evidence="8 12" id="KW-1133">Transmembrane helix</keyword>
<evidence type="ECO:0000256" key="7">
    <source>
        <dbReference type="ARBA" id="ARBA00022927"/>
    </source>
</evidence>
<dbReference type="GO" id="GO:0005886">
    <property type="term" value="C:plasma membrane"/>
    <property type="evidence" value="ECO:0007669"/>
    <property type="project" value="UniProtKB-SubCell"/>
</dbReference>
<dbReference type="HOGENOM" id="CLU_094156_5_2_5"/>
<evidence type="ECO:0000256" key="11">
    <source>
        <dbReference type="ARBA" id="ARBA00025182"/>
    </source>
</evidence>
<feature type="region of interest" description="Disordered" evidence="13">
    <location>
        <begin position="90"/>
        <end position="128"/>
    </location>
</feature>
<gene>
    <name evidence="14" type="ordered locus">SL003B_2187</name>
</gene>
<keyword evidence="15" id="KW-1185">Reference proteome</keyword>
<dbReference type="PANTHER" id="PTHR34182:SF1">
    <property type="entry name" value="PROTEIN-EXPORT MEMBRANE PROTEIN SECG"/>
    <property type="match status" value="1"/>
</dbReference>
<sequence>METVVIVIHLMVVLALVLVVLLQRSEGGALGMGGGSGGGFMSSRGTANVLTRATAVLAVVFFATSIALSLIAKTGDRPSSILDAVPTAGESAPAVPAAPGGEAPAGGGILDALRQQSQPTGPQVPAAQ</sequence>
<evidence type="ECO:0000256" key="13">
    <source>
        <dbReference type="SAM" id="MobiDB-lite"/>
    </source>
</evidence>
<name>F2IYZ7_POLGS</name>
<keyword evidence="4 12" id="KW-0813">Transport</keyword>
<accession>F2IYZ7</accession>
<proteinExistence type="inferred from homology"/>
<reference evidence="14 15" key="1">
    <citation type="journal article" date="2011" name="J. Bacteriol.">
        <title>Complete genome sequence of Polymorphum gilvum SL003B-26A1T, a crude oil-degrading bacterium from oil-polluted saline soil.</title>
        <authorList>
            <person name="Li S.G."/>
            <person name="Tang Y.Q."/>
            <person name="Nie Y."/>
            <person name="Cai M."/>
            <person name="Wu X.L."/>
        </authorList>
    </citation>
    <scope>NUCLEOTIDE SEQUENCE [LARGE SCALE GENOMIC DNA]</scope>
    <source>
        <strain evidence="15">LMG 25793 / CGMCC 1.9160 / SL003B-26A1</strain>
    </source>
</reference>
<feature type="transmembrane region" description="Helical" evidence="12">
    <location>
        <begin position="51"/>
        <end position="72"/>
    </location>
</feature>
<evidence type="ECO:0000256" key="8">
    <source>
        <dbReference type="ARBA" id="ARBA00022989"/>
    </source>
</evidence>
<dbReference type="EMBL" id="CP002568">
    <property type="protein sequence ID" value="ADZ70612.1"/>
    <property type="molecule type" value="Genomic_DNA"/>
</dbReference>
<evidence type="ECO:0000256" key="1">
    <source>
        <dbReference type="ARBA" id="ARBA00004651"/>
    </source>
</evidence>
<dbReference type="InterPro" id="IPR004692">
    <property type="entry name" value="SecG"/>
</dbReference>
<dbReference type="PATRIC" id="fig|991905.3.peg.2242"/>
<evidence type="ECO:0000256" key="9">
    <source>
        <dbReference type="ARBA" id="ARBA00023010"/>
    </source>
</evidence>
<dbReference type="PANTHER" id="PTHR34182">
    <property type="entry name" value="PROTEIN-EXPORT MEMBRANE PROTEIN SECG"/>
    <property type="match status" value="1"/>
</dbReference>
<evidence type="ECO:0000256" key="12">
    <source>
        <dbReference type="RuleBase" id="RU365087"/>
    </source>
</evidence>
<dbReference type="AlphaFoldDB" id="F2IYZ7"/>
<dbReference type="Proteomes" id="UP000008130">
    <property type="component" value="Chromosome"/>
</dbReference>
<evidence type="ECO:0000256" key="6">
    <source>
        <dbReference type="ARBA" id="ARBA00022692"/>
    </source>
</evidence>
<protein>
    <recommendedName>
        <fullName evidence="3 12">Protein-export membrane protein SecG</fullName>
    </recommendedName>
</protein>
<dbReference type="GO" id="GO:0015450">
    <property type="term" value="F:protein-transporting ATPase activity"/>
    <property type="evidence" value="ECO:0007669"/>
    <property type="project" value="UniProtKB-UniRule"/>
</dbReference>
<keyword evidence="10 12" id="KW-0472">Membrane</keyword>
<feature type="compositionally biased region" description="Low complexity" evidence="13">
    <location>
        <begin position="90"/>
        <end position="102"/>
    </location>
</feature>
<dbReference type="Pfam" id="PF03840">
    <property type="entry name" value="SecG"/>
    <property type="match status" value="1"/>
</dbReference>
<dbReference type="GO" id="GO:0065002">
    <property type="term" value="P:intracellular protein transmembrane transport"/>
    <property type="evidence" value="ECO:0007669"/>
    <property type="project" value="TreeGrafter"/>
</dbReference>
<keyword evidence="5 12" id="KW-1003">Cell membrane</keyword>
<dbReference type="STRING" id="991905.SL003B_2187"/>
<evidence type="ECO:0000256" key="10">
    <source>
        <dbReference type="ARBA" id="ARBA00023136"/>
    </source>
</evidence>
<comment type="caution">
    <text evidence="12">Lacks conserved residue(s) required for the propagation of feature annotation.</text>
</comment>
<dbReference type="GO" id="GO:0043952">
    <property type="term" value="P:protein transport by the Sec complex"/>
    <property type="evidence" value="ECO:0007669"/>
    <property type="project" value="TreeGrafter"/>
</dbReference>
<organism evidence="14 15">
    <name type="scientific">Polymorphum gilvum (strain LMG 25793 / CGMCC 1.9160 / SL003B-26A1)</name>
    <dbReference type="NCBI Taxonomy" id="991905"/>
    <lineage>
        <taxon>Bacteria</taxon>
        <taxon>Pseudomonadati</taxon>
        <taxon>Pseudomonadota</taxon>
        <taxon>Alphaproteobacteria</taxon>
        <taxon>Rhodobacterales</taxon>
        <taxon>Paracoccaceae</taxon>
        <taxon>Polymorphum</taxon>
    </lineage>
</organism>
<keyword evidence="6 12" id="KW-0812">Transmembrane</keyword>
<dbReference type="eggNOG" id="COG1314">
    <property type="taxonomic scope" value="Bacteria"/>
</dbReference>
<evidence type="ECO:0000313" key="14">
    <source>
        <dbReference type="EMBL" id="ADZ70612.1"/>
    </source>
</evidence>
<evidence type="ECO:0000256" key="2">
    <source>
        <dbReference type="ARBA" id="ARBA00008445"/>
    </source>
</evidence>
<evidence type="ECO:0000313" key="15">
    <source>
        <dbReference type="Proteomes" id="UP000008130"/>
    </source>
</evidence>
<comment type="subcellular location">
    <subcellularLocation>
        <location evidence="1 12">Cell membrane</location>
        <topology evidence="1 12">Multi-pass membrane protein</topology>
    </subcellularLocation>
</comment>
<dbReference type="GO" id="GO:0009306">
    <property type="term" value="P:protein secretion"/>
    <property type="evidence" value="ECO:0007669"/>
    <property type="project" value="UniProtKB-UniRule"/>
</dbReference>
<keyword evidence="7 12" id="KW-0653">Protein transport</keyword>